<sequence>MSNAIRLIIFSLSTLLISCNQTKKQKLIDDKILRSKLSDSINKLSDKPAFKVDAKVKTLILDYNAISCSCAQWSESKSNKKEYYWLEPANEQLINADHLFNGRNLPIQIKVTGQIVSENGFPKQNTLSKVGENEAGKVFRYTNIEVLKK</sequence>
<name>A0A2M9C668_9FLAO</name>
<comment type="caution">
    <text evidence="1">The sequence shown here is derived from an EMBL/GenBank/DDBJ whole genome shotgun (WGS) entry which is preliminary data.</text>
</comment>
<evidence type="ECO:0000313" key="2">
    <source>
        <dbReference type="Proteomes" id="UP000228740"/>
    </source>
</evidence>
<dbReference type="OrthoDB" id="1452259at2"/>
<dbReference type="RefSeq" id="WP_100375152.1">
    <property type="nucleotide sequence ID" value="NZ_PGFD01000001.1"/>
</dbReference>
<evidence type="ECO:0000313" key="1">
    <source>
        <dbReference type="EMBL" id="PJJ66351.1"/>
    </source>
</evidence>
<gene>
    <name evidence="1" type="ORF">CLV73_0320</name>
</gene>
<dbReference type="PROSITE" id="PS51257">
    <property type="entry name" value="PROKAR_LIPOPROTEIN"/>
    <property type="match status" value="1"/>
</dbReference>
<reference evidence="1 2" key="1">
    <citation type="submission" date="2017-11" db="EMBL/GenBank/DDBJ databases">
        <title>Genomic Encyclopedia of Archaeal and Bacterial Type Strains, Phase II (KMG-II): From Individual Species to Whole Genera.</title>
        <authorList>
            <person name="Goeker M."/>
        </authorList>
    </citation>
    <scope>NUCLEOTIDE SEQUENCE [LARGE SCALE GENOMIC DNA]</scope>
    <source>
        <strain evidence="1 2">DSM 27617</strain>
    </source>
</reference>
<accession>A0A2M9C668</accession>
<organism evidence="1 2">
    <name type="scientific">Chryseobacterium geocarposphaerae</name>
    <dbReference type="NCBI Taxonomy" id="1416776"/>
    <lineage>
        <taxon>Bacteria</taxon>
        <taxon>Pseudomonadati</taxon>
        <taxon>Bacteroidota</taxon>
        <taxon>Flavobacteriia</taxon>
        <taxon>Flavobacteriales</taxon>
        <taxon>Weeksellaceae</taxon>
        <taxon>Chryseobacterium group</taxon>
        <taxon>Chryseobacterium</taxon>
    </lineage>
</organism>
<dbReference type="Proteomes" id="UP000228740">
    <property type="component" value="Unassembled WGS sequence"/>
</dbReference>
<dbReference type="AlphaFoldDB" id="A0A2M9C668"/>
<dbReference type="EMBL" id="PGFD01000001">
    <property type="protein sequence ID" value="PJJ66351.1"/>
    <property type="molecule type" value="Genomic_DNA"/>
</dbReference>
<proteinExistence type="predicted"/>
<protein>
    <submittedName>
        <fullName evidence="1">Uncharacterized protein</fullName>
    </submittedName>
</protein>
<keyword evidence="2" id="KW-1185">Reference proteome</keyword>